<evidence type="ECO:0000313" key="5">
    <source>
        <dbReference type="EMBL" id="CBX30841.1"/>
    </source>
</evidence>
<organism evidence="5">
    <name type="scientific">uncultured Desulfobacterium sp</name>
    <dbReference type="NCBI Taxonomy" id="201089"/>
    <lineage>
        <taxon>Bacteria</taxon>
        <taxon>Pseudomonadati</taxon>
        <taxon>Thermodesulfobacteriota</taxon>
        <taxon>Desulfobacteria</taxon>
        <taxon>Desulfobacterales</taxon>
        <taxon>Desulfobacteriaceae</taxon>
        <taxon>Desulfobacterium</taxon>
        <taxon>environmental samples</taxon>
    </lineage>
</organism>
<dbReference type="PROSITE" id="PS00198">
    <property type="entry name" value="4FE4S_FER_1"/>
    <property type="match status" value="2"/>
</dbReference>
<dbReference type="Pfam" id="PF17179">
    <property type="entry name" value="Fer4_22"/>
    <property type="match status" value="1"/>
</dbReference>
<dbReference type="PROSITE" id="PS51379">
    <property type="entry name" value="4FE4S_FER_2"/>
    <property type="match status" value="2"/>
</dbReference>
<evidence type="ECO:0000256" key="2">
    <source>
        <dbReference type="ARBA" id="ARBA00023004"/>
    </source>
</evidence>
<dbReference type="InterPro" id="IPR017896">
    <property type="entry name" value="4Fe4S_Fe-S-bd"/>
</dbReference>
<evidence type="ECO:0000256" key="3">
    <source>
        <dbReference type="ARBA" id="ARBA00023014"/>
    </source>
</evidence>
<keyword evidence="3" id="KW-0411">Iron-sulfur</keyword>
<feature type="domain" description="4Fe-4S ferredoxin-type" evidence="4">
    <location>
        <begin position="227"/>
        <end position="259"/>
    </location>
</feature>
<dbReference type="SUPFAM" id="SSF46548">
    <property type="entry name" value="alpha-helical ferredoxin"/>
    <property type="match status" value="1"/>
</dbReference>
<dbReference type="GO" id="GO:0046872">
    <property type="term" value="F:metal ion binding"/>
    <property type="evidence" value="ECO:0007669"/>
    <property type="project" value="UniProtKB-KW"/>
</dbReference>
<gene>
    <name evidence="5" type="ORF">N47_E43530</name>
</gene>
<dbReference type="Gene3D" id="1.10.1060.10">
    <property type="entry name" value="Alpha-helical ferredoxin"/>
    <property type="match status" value="1"/>
</dbReference>
<dbReference type="AlphaFoldDB" id="E1YL58"/>
<reference evidence="5" key="1">
    <citation type="journal article" date="2011" name="Environ. Microbiol.">
        <title>Genomic insights into the metabolic potential of the polycyclic aromatic hydrocarbon degrading sulfate-reducing Deltaproteobacterium N47.</title>
        <authorList>
            <person name="Bergmann F."/>
            <person name="Selesi D."/>
            <person name="Weinmaier T."/>
            <person name="Tischler P."/>
            <person name="Rattei T."/>
            <person name="Meckenstock R.U."/>
        </authorList>
    </citation>
    <scope>NUCLEOTIDE SEQUENCE</scope>
</reference>
<feature type="domain" description="4Fe-4S ferredoxin-type" evidence="4">
    <location>
        <begin position="304"/>
        <end position="336"/>
    </location>
</feature>
<dbReference type="EMBL" id="FR695877">
    <property type="protein sequence ID" value="CBX30841.1"/>
    <property type="molecule type" value="Genomic_DNA"/>
</dbReference>
<proteinExistence type="predicted"/>
<name>E1YL58_9BACT</name>
<dbReference type="PANTHER" id="PTHR40447">
    <property type="entry name" value="ANAEROBIC SULFITE REDUCTASE SUBUNIT A"/>
    <property type="match status" value="1"/>
</dbReference>
<protein>
    <recommendedName>
        <fullName evidence="4">4Fe-4S ferredoxin-type domain-containing protein</fullName>
    </recommendedName>
</protein>
<evidence type="ECO:0000256" key="1">
    <source>
        <dbReference type="ARBA" id="ARBA00022723"/>
    </source>
</evidence>
<keyword evidence="2" id="KW-0408">Iron</keyword>
<accession>E1YL58</accession>
<evidence type="ECO:0000259" key="4">
    <source>
        <dbReference type="PROSITE" id="PS51379"/>
    </source>
</evidence>
<sequence length="343" mass="39117">MTTQTFTKERWTKALEGLADAYSIFVPVKDGEFHSFKPLGEGEDPDFDYRNTRLSPKSLVYPPSELLFECSIDKNDAKANIFREAPKVYSPQAIVGIRPCDAHAFQIVKRNFDNREYRDPWWVRHFESTTLIGLGCNEPCATCFCTSAGGGPFDEKYLDVLLYDIDEIFLAKGLTEKGEKFLSRAGGGKPAGDKMLKEDLAVSATRKTNSGVPFSKLKDKDTNELFDAPFWNDIAFSCLNCGACTFLCPTCWCFDIQDEVFEKQIDRIRNWDSCMFPLFTLHGSGHNPRANKFQRVRQRFMHKLKYYVDKYGNGVQCSGCGRCVRYCPVNIDIRQITELMNKC</sequence>
<dbReference type="InterPro" id="IPR017900">
    <property type="entry name" value="4Fe4S_Fe_S_CS"/>
</dbReference>
<dbReference type="PANTHER" id="PTHR40447:SF1">
    <property type="entry name" value="ANAEROBIC SULFITE REDUCTASE SUBUNIT A"/>
    <property type="match status" value="1"/>
</dbReference>
<keyword evidence="1" id="KW-0479">Metal-binding</keyword>
<dbReference type="GO" id="GO:0051536">
    <property type="term" value="F:iron-sulfur cluster binding"/>
    <property type="evidence" value="ECO:0007669"/>
    <property type="project" value="UniProtKB-KW"/>
</dbReference>
<dbReference type="InterPro" id="IPR009051">
    <property type="entry name" value="Helical_ferredxn"/>
</dbReference>